<reference evidence="1 2" key="1">
    <citation type="submission" date="2017-01" db="EMBL/GenBank/DDBJ databases">
        <authorList>
            <person name="Mah S.A."/>
            <person name="Swanson W.J."/>
            <person name="Moy G.W."/>
            <person name="Vacquier V.D."/>
        </authorList>
    </citation>
    <scope>NUCLEOTIDE SEQUENCE [LARGE SCALE GENOMIC DNA]</scope>
    <source>
        <strain evidence="1 2">DSM 26375</strain>
    </source>
</reference>
<keyword evidence="1" id="KW-0808">Transferase</keyword>
<proteinExistence type="predicted"/>
<dbReference type="Pfam" id="PF11316">
    <property type="entry name" value="Rhamno_transf"/>
    <property type="match status" value="1"/>
</dbReference>
<protein>
    <submittedName>
        <fullName evidence="1">Putative rhamnosyl transferase</fullName>
    </submittedName>
</protein>
<evidence type="ECO:0000313" key="2">
    <source>
        <dbReference type="Proteomes" id="UP000186141"/>
    </source>
</evidence>
<evidence type="ECO:0000313" key="1">
    <source>
        <dbReference type="EMBL" id="SIT04391.1"/>
    </source>
</evidence>
<dbReference type="AlphaFoldDB" id="A0A1N7P1F0"/>
<dbReference type="EMBL" id="FTOT01000004">
    <property type="protein sequence ID" value="SIT04391.1"/>
    <property type="molecule type" value="Genomic_DNA"/>
</dbReference>
<dbReference type="Proteomes" id="UP000186141">
    <property type="component" value="Unassembled WGS sequence"/>
</dbReference>
<dbReference type="STRING" id="1086013.SAMN05421774_104324"/>
<gene>
    <name evidence="1" type="ORF">SAMN05421774_104324</name>
</gene>
<accession>A0A1N7P1F0</accession>
<dbReference type="GO" id="GO:0016740">
    <property type="term" value="F:transferase activity"/>
    <property type="evidence" value="ECO:0007669"/>
    <property type="project" value="UniProtKB-KW"/>
</dbReference>
<name>A0A1N7P1F0_9RHOB</name>
<sequence length="232" mass="26449">MTLFKKLWVPAMLGQTDKRFTIIVLIGSSLPDEIRTALVDAVSDCPQIVIHEEADGQIHNEVCNKVLRLYRRSDVDFIGEFGLDDDDTVSLDFIAEVHRHFRALQPLVLEAGRAELDFSRGYAARISESSCVLKEVVAPHWNCGQVIFQKSPSRLSLFHFHHYRFWKKHPCLLATRRPMFIRSFHANNDSGDRWERFKAEGGRMDPRELAALVTKSFGISICADADGGFQIF</sequence>
<dbReference type="InterPro" id="IPR021466">
    <property type="entry name" value="Put_rhamnosyl_transferase"/>
</dbReference>
<keyword evidence="2" id="KW-1185">Reference proteome</keyword>
<organism evidence="1 2">
    <name type="scientific">Gemmobacter megaterium</name>
    <dbReference type="NCBI Taxonomy" id="1086013"/>
    <lineage>
        <taxon>Bacteria</taxon>
        <taxon>Pseudomonadati</taxon>
        <taxon>Pseudomonadota</taxon>
        <taxon>Alphaproteobacteria</taxon>
        <taxon>Rhodobacterales</taxon>
        <taxon>Paracoccaceae</taxon>
        <taxon>Gemmobacter</taxon>
    </lineage>
</organism>